<evidence type="ECO:0000313" key="2">
    <source>
        <dbReference type="EMBL" id="OQE00650.1"/>
    </source>
</evidence>
<dbReference type="InterPro" id="IPR037401">
    <property type="entry name" value="SnoaL-like"/>
</dbReference>
<reference evidence="3" key="1">
    <citation type="journal article" date="2017" name="Nat. Microbiol.">
        <title>Global analysis of biosynthetic gene clusters reveals vast potential of secondary metabolite production in Penicillium species.</title>
        <authorList>
            <person name="Nielsen J.C."/>
            <person name="Grijseels S."/>
            <person name="Prigent S."/>
            <person name="Ji B."/>
            <person name="Dainat J."/>
            <person name="Nielsen K.F."/>
            <person name="Frisvad J.C."/>
            <person name="Workman M."/>
            <person name="Nielsen J."/>
        </authorList>
    </citation>
    <scope>NUCLEOTIDE SEQUENCE [LARGE SCALE GENOMIC DNA]</scope>
    <source>
        <strain evidence="3">IBT 29486</strain>
    </source>
</reference>
<dbReference type="CDD" id="cd00531">
    <property type="entry name" value="NTF2_like"/>
    <property type="match status" value="1"/>
</dbReference>
<proteinExistence type="predicted"/>
<accession>A0A1V6RGI3</accession>
<evidence type="ECO:0000313" key="3">
    <source>
        <dbReference type="Proteomes" id="UP000191518"/>
    </source>
</evidence>
<organism evidence="2 3">
    <name type="scientific">Penicillium vulpinum</name>
    <dbReference type="NCBI Taxonomy" id="29845"/>
    <lineage>
        <taxon>Eukaryota</taxon>
        <taxon>Fungi</taxon>
        <taxon>Dikarya</taxon>
        <taxon>Ascomycota</taxon>
        <taxon>Pezizomycotina</taxon>
        <taxon>Eurotiomycetes</taxon>
        <taxon>Eurotiomycetidae</taxon>
        <taxon>Eurotiales</taxon>
        <taxon>Aspergillaceae</taxon>
        <taxon>Penicillium</taxon>
    </lineage>
</organism>
<dbReference type="SUPFAM" id="SSF54427">
    <property type="entry name" value="NTF2-like"/>
    <property type="match status" value="1"/>
</dbReference>
<dbReference type="AlphaFoldDB" id="A0A1V6RGI3"/>
<dbReference type="Pfam" id="PF12680">
    <property type="entry name" value="SnoaL_2"/>
    <property type="match status" value="1"/>
</dbReference>
<dbReference type="EMBL" id="MDYP01000048">
    <property type="protein sequence ID" value="OQE00650.1"/>
    <property type="molecule type" value="Genomic_DNA"/>
</dbReference>
<dbReference type="InterPro" id="IPR032710">
    <property type="entry name" value="NTF2-like_dom_sf"/>
</dbReference>
<evidence type="ECO:0000259" key="1">
    <source>
        <dbReference type="Pfam" id="PF12680"/>
    </source>
</evidence>
<feature type="domain" description="SnoaL-like" evidence="1">
    <location>
        <begin position="29"/>
        <end position="124"/>
    </location>
</feature>
<protein>
    <recommendedName>
        <fullName evidence="1">SnoaL-like domain-containing protein</fullName>
    </recommendedName>
</protein>
<dbReference type="Proteomes" id="UP000191518">
    <property type="component" value="Unassembled WGS sequence"/>
</dbReference>
<keyword evidence="3" id="KW-1185">Reference proteome</keyword>
<dbReference type="Gene3D" id="3.10.450.50">
    <property type="match status" value="1"/>
</dbReference>
<sequence>MPPCCSNASAQLNMNTAEIKKSAIEWLQQYHAAGDALNPDVSVPKFYTPDCVMRFPGQPPLEGHDAIKGFFKKQFSLLDSMTHTIGHVDVVSDRIYQEAKIEYVVKGDPEQKVIKIDGLAVFGRRVGEDQMSFFTVFLDPRPLLERKQMVAAMGN</sequence>
<comment type="caution">
    <text evidence="2">The sequence shown here is derived from an EMBL/GenBank/DDBJ whole genome shotgun (WGS) entry which is preliminary data.</text>
</comment>
<name>A0A1V6RGI3_9EURO</name>
<dbReference type="OrthoDB" id="9983368at2759"/>
<gene>
    <name evidence="2" type="ORF">PENVUL_c048G07550</name>
</gene>